<evidence type="ECO:0000313" key="1">
    <source>
        <dbReference type="EMBL" id="OJJ65420.1"/>
    </source>
</evidence>
<sequence>NNINNKDHITEKGLIVYIKAFINNGLFNKLTKIFPDIKKVARPNIIDRTIKDPN</sequence>
<proteinExistence type="predicted"/>
<evidence type="ECO:0000313" key="2">
    <source>
        <dbReference type="Proteomes" id="UP000184499"/>
    </source>
</evidence>
<reference evidence="2" key="1">
    <citation type="journal article" date="2017" name="Genome Biol.">
        <title>Comparative genomics reveals high biological diversity and specific adaptations in the industrially and medically important fungal genus Aspergillus.</title>
        <authorList>
            <person name="de Vries R.P."/>
            <person name="Riley R."/>
            <person name="Wiebenga A."/>
            <person name="Aguilar-Osorio G."/>
            <person name="Amillis S."/>
            <person name="Uchima C.A."/>
            <person name="Anderluh G."/>
            <person name="Asadollahi M."/>
            <person name="Askin M."/>
            <person name="Barry K."/>
            <person name="Battaglia E."/>
            <person name="Bayram O."/>
            <person name="Benocci T."/>
            <person name="Braus-Stromeyer S.A."/>
            <person name="Caldana C."/>
            <person name="Canovas D."/>
            <person name="Cerqueira G.C."/>
            <person name="Chen F."/>
            <person name="Chen W."/>
            <person name="Choi C."/>
            <person name="Clum A."/>
            <person name="Dos Santos R.A."/>
            <person name="Damasio A.R."/>
            <person name="Diallinas G."/>
            <person name="Emri T."/>
            <person name="Fekete E."/>
            <person name="Flipphi M."/>
            <person name="Freyberg S."/>
            <person name="Gallo A."/>
            <person name="Gournas C."/>
            <person name="Habgood R."/>
            <person name="Hainaut M."/>
            <person name="Harispe M.L."/>
            <person name="Henrissat B."/>
            <person name="Hilden K.S."/>
            <person name="Hope R."/>
            <person name="Hossain A."/>
            <person name="Karabika E."/>
            <person name="Karaffa L."/>
            <person name="Karanyi Z."/>
            <person name="Krasevec N."/>
            <person name="Kuo A."/>
            <person name="Kusch H."/>
            <person name="LaButti K."/>
            <person name="Lagendijk E.L."/>
            <person name="Lapidus A."/>
            <person name="Levasseur A."/>
            <person name="Lindquist E."/>
            <person name="Lipzen A."/>
            <person name="Logrieco A.F."/>
            <person name="MacCabe A."/>
            <person name="Maekelae M.R."/>
            <person name="Malavazi I."/>
            <person name="Melin P."/>
            <person name="Meyer V."/>
            <person name="Mielnichuk N."/>
            <person name="Miskei M."/>
            <person name="Molnar A.P."/>
            <person name="Mule G."/>
            <person name="Ngan C.Y."/>
            <person name="Orejas M."/>
            <person name="Orosz E."/>
            <person name="Ouedraogo J.P."/>
            <person name="Overkamp K.M."/>
            <person name="Park H.-S."/>
            <person name="Perrone G."/>
            <person name="Piumi F."/>
            <person name="Punt P.J."/>
            <person name="Ram A.F."/>
            <person name="Ramon A."/>
            <person name="Rauscher S."/>
            <person name="Record E."/>
            <person name="Riano-Pachon D.M."/>
            <person name="Robert V."/>
            <person name="Roehrig J."/>
            <person name="Ruller R."/>
            <person name="Salamov A."/>
            <person name="Salih N.S."/>
            <person name="Samson R.A."/>
            <person name="Sandor E."/>
            <person name="Sanguinetti M."/>
            <person name="Schuetze T."/>
            <person name="Sepcic K."/>
            <person name="Shelest E."/>
            <person name="Sherlock G."/>
            <person name="Sophianopoulou V."/>
            <person name="Squina F.M."/>
            <person name="Sun H."/>
            <person name="Susca A."/>
            <person name="Todd R.B."/>
            <person name="Tsang A."/>
            <person name="Unkles S.E."/>
            <person name="van de Wiele N."/>
            <person name="van Rossen-Uffink D."/>
            <person name="Oliveira J.V."/>
            <person name="Vesth T.C."/>
            <person name="Visser J."/>
            <person name="Yu J.-H."/>
            <person name="Zhou M."/>
            <person name="Andersen M.R."/>
            <person name="Archer D.B."/>
            <person name="Baker S.E."/>
            <person name="Benoit I."/>
            <person name="Brakhage A.A."/>
            <person name="Braus G.H."/>
            <person name="Fischer R."/>
            <person name="Frisvad J.C."/>
            <person name="Goldman G.H."/>
            <person name="Houbraken J."/>
            <person name="Oakley B."/>
            <person name="Pocsi I."/>
            <person name="Scazzocchio C."/>
            <person name="Seiboth B."/>
            <person name="vanKuyk P.A."/>
            <person name="Wortman J."/>
            <person name="Dyer P.S."/>
            <person name="Grigoriev I.V."/>
        </authorList>
    </citation>
    <scope>NUCLEOTIDE SEQUENCE [LARGE SCALE GENOMIC DNA]</scope>
    <source>
        <strain evidence="2">CBS 101740 / IMI 381727 / IBT 21946</strain>
    </source>
</reference>
<protein>
    <submittedName>
        <fullName evidence="1">Uncharacterized protein</fullName>
    </submittedName>
</protein>
<feature type="non-terminal residue" evidence="1">
    <location>
        <position position="1"/>
    </location>
</feature>
<dbReference type="EMBL" id="KV878774">
    <property type="protein sequence ID" value="OJJ65420.1"/>
    <property type="molecule type" value="Genomic_DNA"/>
</dbReference>
<gene>
    <name evidence="1" type="ORF">ASPBRDRAFT_139982</name>
</gene>
<dbReference type="VEuPathDB" id="FungiDB:ASPBRDRAFT_139982"/>
<name>A0A1L9U146_ASPBC</name>
<accession>A0A1L9U146</accession>
<organism evidence="1 2">
    <name type="scientific">Aspergillus brasiliensis (strain CBS 101740 / IMI 381727 / IBT 21946)</name>
    <dbReference type="NCBI Taxonomy" id="767769"/>
    <lineage>
        <taxon>Eukaryota</taxon>
        <taxon>Fungi</taxon>
        <taxon>Dikarya</taxon>
        <taxon>Ascomycota</taxon>
        <taxon>Pezizomycotina</taxon>
        <taxon>Eurotiomycetes</taxon>
        <taxon>Eurotiomycetidae</taxon>
        <taxon>Eurotiales</taxon>
        <taxon>Aspergillaceae</taxon>
        <taxon>Aspergillus</taxon>
        <taxon>Aspergillus subgen. Circumdati</taxon>
    </lineage>
</organism>
<dbReference type="RefSeq" id="XP_067472671.1">
    <property type="nucleotide sequence ID" value="XM_067619159.1"/>
</dbReference>
<dbReference type="Proteomes" id="UP000184499">
    <property type="component" value="Unassembled WGS sequence"/>
</dbReference>
<dbReference type="AlphaFoldDB" id="A0A1L9U146"/>
<dbReference type="GeneID" id="93571647"/>
<keyword evidence="2" id="KW-1185">Reference proteome</keyword>